<sequence>MSTPNKYPVGVCCLGNLLSLDVAVIRKAFNLHKSTHTEATLKDYRRSMKEWSNVMATGATKVDPTIECPLILDNHFTTTSAITMDQLAWHPTFAMENPTPME</sequence>
<organism evidence="1 2">
    <name type="scientific">Rhizophlyctis rosea</name>
    <dbReference type="NCBI Taxonomy" id="64517"/>
    <lineage>
        <taxon>Eukaryota</taxon>
        <taxon>Fungi</taxon>
        <taxon>Fungi incertae sedis</taxon>
        <taxon>Chytridiomycota</taxon>
        <taxon>Chytridiomycota incertae sedis</taxon>
        <taxon>Chytridiomycetes</taxon>
        <taxon>Rhizophlyctidales</taxon>
        <taxon>Rhizophlyctidaceae</taxon>
        <taxon>Rhizophlyctis</taxon>
    </lineage>
</organism>
<keyword evidence="2" id="KW-1185">Reference proteome</keyword>
<evidence type="ECO:0000313" key="1">
    <source>
        <dbReference type="EMBL" id="KAJ3037026.1"/>
    </source>
</evidence>
<protein>
    <submittedName>
        <fullName evidence="1">Uncharacterized protein</fullName>
    </submittedName>
</protein>
<dbReference type="EMBL" id="JADGJD010001875">
    <property type="protein sequence ID" value="KAJ3037026.1"/>
    <property type="molecule type" value="Genomic_DNA"/>
</dbReference>
<evidence type="ECO:0000313" key="2">
    <source>
        <dbReference type="Proteomes" id="UP001212841"/>
    </source>
</evidence>
<feature type="non-terminal residue" evidence="1">
    <location>
        <position position="102"/>
    </location>
</feature>
<gene>
    <name evidence="1" type="ORF">HK097_003637</name>
</gene>
<name>A0AAD5S341_9FUNG</name>
<accession>A0AAD5S341</accession>
<proteinExistence type="predicted"/>
<comment type="caution">
    <text evidence="1">The sequence shown here is derived from an EMBL/GenBank/DDBJ whole genome shotgun (WGS) entry which is preliminary data.</text>
</comment>
<dbReference type="AlphaFoldDB" id="A0AAD5S341"/>
<reference evidence="1" key="1">
    <citation type="submission" date="2020-05" db="EMBL/GenBank/DDBJ databases">
        <title>Phylogenomic resolution of chytrid fungi.</title>
        <authorList>
            <person name="Stajich J.E."/>
            <person name="Amses K."/>
            <person name="Simmons R."/>
            <person name="Seto K."/>
            <person name="Myers J."/>
            <person name="Bonds A."/>
            <person name="Quandt C.A."/>
            <person name="Barry K."/>
            <person name="Liu P."/>
            <person name="Grigoriev I."/>
            <person name="Longcore J.E."/>
            <person name="James T.Y."/>
        </authorList>
    </citation>
    <scope>NUCLEOTIDE SEQUENCE</scope>
    <source>
        <strain evidence="1">JEL0318</strain>
    </source>
</reference>
<dbReference type="Proteomes" id="UP001212841">
    <property type="component" value="Unassembled WGS sequence"/>
</dbReference>